<dbReference type="AlphaFoldDB" id="A0A0F9XP74"/>
<reference evidence="1" key="1">
    <citation type="journal article" date="2015" name="Nature">
        <title>Complex archaea that bridge the gap between prokaryotes and eukaryotes.</title>
        <authorList>
            <person name="Spang A."/>
            <person name="Saw J.H."/>
            <person name="Jorgensen S.L."/>
            <person name="Zaremba-Niedzwiedzka K."/>
            <person name="Martijn J."/>
            <person name="Lind A.E."/>
            <person name="van Eijk R."/>
            <person name="Schleper C."/>
            <person name="Guy L."/>
            <person name="Ettema T.J."/>
        </authorList>
    </citation>
    <scope>NUCLEOTIDE SEQUENCE</scope>
</reference>
<sequence length="142" mass="15654">MMLRNMAVAAVMAFPMVALAETPNVTAGEWEFTSTTSISGEMEIPDQTETERQCITQEELDGAEFGFIEEEEGCELLHQEMNEDGLTYSMVCRAEGGEATIDGEMRFMGERIEGSVDILTQSPMGELSMNTVIDGEYLGECE</sequence>
<organism evidence="1">
    <name type="scientific">marine sediment metagenome</name>
    <dbReference type="NCBI Taxonomy" id="412755"/>
    <lineage>
        <taxon>unclassified sequences</taxon>
        <taxon>metagenomes</taxon>
        <taxon>ecological metagenomes</taxon>
    </lineage>
</organism>
<evidence type="ECO:0000313" key="1">
    <source>
        <dbReference type="EMBL" id="KKN94088.1"/>
    </source>
</evidence>
<dbReference type="InterPro" id="IPR022061">
    <property type="entry name" value="DUF3617"/>
</dbReference>
<protein>
    <recommendedName>
        <fullName evidence="2">DUF3617 family protein</fullName>
    </recommendedName>
</protein>
<proteinExistence type="predicted"/>
<name>A0A0F9XP74_9ZZZZ</name>
<evidence type="ECO:0008006" key="2">
    <source>
        <dbReference type="Google" id="ProtNLM"/>
    </source>
</evidence>
<comment type="caution">
    <text evidence="1">The sequence shown here is derived from an EMBL/GenBank/DDBJ whole genome shotgun (WGS) entry which is preliminary data.</text>
</comment>
<accession>A0A0F9XP74</accession>
<gene>
    <name evidence="1" type="ORF">LCGC14_0191190</name>
</gene>
<dbReference type="Pfam" id="PF12276">
    <property type="entry name" value="DUF3617"/>
    <property type="match status" value="1"/>
</dbReference>
<dbReference type="EMBL" id="LAZR01000081">
    <property type="protein sequence ID" value="KKN94088.1"/>
    <property type="molecule type" value="Genomic_DNA"/>
</dbReference>